<feature type="transmembrane region" description="Helical" evidence="2">
    <location>
        <begin position="82"/>
        <end position="103"/>
    </location>
</feature>
<keyword evidence="4" id="KW-1185">Reference proteome</keyword>
<protein>
    <submittedName>
        <fullName evidence="3">Uncharacterized protein</fullName>
    </submittedName>
</protein>
<feature type="region of interest" description="Disordered" evidence="1">
    <location>
        <begin position="1"/>
        <end position="27"/>
    </location>
</feature>
<dbReference type="Proteomes" id="UP001224674">
    <property type="component" value="Chromosome"/>
</dbReference>
<keyword evidence="2" id="KW-1133">Transmembrane helix</keyword>
<organism evidence="3 4">
    <name type="scientific">Auritidibacter ignavus</name>
    <dbReference type="NCBI Taxonomy" id="678932"/>
    <lineage>
        <taxon>Bacteria</taxon>
        <taxon>Bacillati</taxon>
        <taxon>Actinomycetota</taxon>
        <taxon>Actinomycetes</taxon>
        <taxon>Micrococcales</taxon>
        <taxon>Micrococcaceae</taxon>
        <taxon>Auritidibacter</taxon>
    </lineage>
</organism>
<sequence length="109" mass="12214">MADQHDPHHEPSNDRSRRPGDEPRSKSWVQHRADLFNQLAPGESMLPDWAASLFVWVMGALAGSIVPWFLFRLFTGAQRGDMTQATISIVCGLIIGTVALILFRKSRAR</sequence>
<feature type="compositionally biased region" description="Basic and acidic residues" evidence="1">
    <location>
        <begin position="1"/>
        <end position="25"/>
    </location>
</feature>
<keyword evidence="2" id="KW-0472">Membrane</keyword>
<evidence type="ECO:0000256" key="1">
    <source>
        <dbReference type="SAM" id="MobiDB-lite"/>
    </source>
</evidence>
<evidence type="ECO:0000313" key="4">
    <source>
        <dbReference type="Proteomes" id="UP001224674"/>
    </source>
</evidence>
<name>A0AAJ6DCN1_9MICC</name>
<proteinExistence type="predicted"/>
<accession>A0AAJ6DCN1</accession>
<gene>
    <name evidence="3" type="ORF">QDX21_12080</name>
</gene>
<keyword evidence="2" id="KW-0812">Transmembrane</keyword>
<dbReference type="AlphaFoldDB" id="A0AAJ6DCN1"/>
<dbReference type="GeneID" id="83695746"/>
<reference evidence="3 4" key="1">
    <citation type="submission" date="2023-03" db="EMBL/GenBank/DDBJ databases">
        <title>Complete genome sequences of several Auritidibacter ignavus strains isolated from ear infections.</title>
        <authorList>
            <person name="Baehr T."/>
            <person name="Baumhoegger A.M."/>
        </authorList>
    </citation>
    <scope>NUCLEOTIDE SEQUENCE [LARGE SCALE GENOMIC DNA]</scope>
    <source>
        <strain evidence="3 4">BABAE-6</strain>
    </source>
</reference>
<evidence type="ECO:0000313" key="3">
    <source>
        <dbReference type="EMBL" id="WGH93012.1"/>
    </source>
</evidence>
<dbReference type="EMBL" id="CP122566">
    <property type="protein sequence ID" value="WGH93012.1"/>
    <property type="molecule type" value="Genomic_DNA"/>
</dbReference>
<feature type="transmembrane region" description="Helical" evidence="2">
    <location>
        <begin position="49"/>
        <end position="70"/>
    </location>
</feature>
<evidence type="ECO:0000256" key="2">
    <source>
        <dbReference type="SAM" id="Phobius"/>
    </source>
</evidence>
<dbReference type="RefSeq" id="WP_110100698.1">
    <property type="nucleotide sequence ID" value="NZ_CP122561.1"/>
</dbReference>